<evidence type="ECO:0000259" key="3">
    <source>
        <dbReference type="Pfam" id="PF00685"/>
    </source>
</evidence>
<organism evidence="4 5">
    <name type="scientific">Candidatus Thiomargarita nelsonii</name>
    <dbReference type="NCBI Taxonomy" id="1003181"/>
    <lineage>
        <taxon>Bacteria</taxon>
        <taxon>Pseudomonadati</taxon>
        <taxon>Pseudomonadota</taxon>
        <taxon>Gammaproteobacteria</taxon>
        <taxon>Thiotrichales</taxon>
        <taxon>Thiotrichaceae</taxon>
        <taxon>Thiomargarita</taxon>
    </lineage>
</organism>
<evidence type="ECO:0000313" key="5">
    <source>
        <dbReference type="Proteomes" id="UP000030428"/>
    </source>
</evidence>
<dbReference type="PANTHER" id="PTHR10605">
    <property type="entry name" value="HEPARAN SULFATE SULFOTRANSFERASE"/>
    <property type="match status" value="1"/>
</dbReference>
<dbReference type="Proteomes" id="UP000030428">
    <property type="component" value="Unassembled WGS sequence"/>
</dbReference>
<keyword evidence="5" id="KW-1185">Reference proteome</keyword>
<keyword evidence="2" id="KW-0325">Glycoprotein</keyword>
<evidence type="ECO:0000313" key="4">
    <source>
        <dbReference type="EMBL" id="KHD10226.1"/>
    </source>
</evidence>
<proteinExistence type="predicted"/>
<dbReference type="InterPro" id="IPR027417">
    <property type="entry name" value="P-loop_NTPase"/>
</dbReference>
<reference evidence="4 5" key="1">
    <citation type="journal article" date="2016" name="Front. Microbiol.">
        <title>Single-Cell (Meta-)Genomics of a Dimorphic Candidatus Thiomargarita nelsonii Reveals Genomic Plasticity.</title>
        <authorList>
            <person name="Flood B.E."/>
            <person name="Fliss P."/>
            <person name="Jones D.S."/>
            <person name="Dick G.J."/>
            <person name="Jain S."/>
            <person name="Kaster A.K."/>
            <person name="Winkel M."/>
            <person name="Mussmann M."/>
            <person name="Bailey J."/>
        </authorList>
    </citation>
    <scope>NUCLEOTIDE SEQUENCE [LARGE SCALE GENOMIC DNA]</scope>
    <source>
        <strain evidence="4">Hydrate Ridge</strain>
    </source>
</reference>
<comment type="caution">
    <text evidence="4">The sequence shown here is derived from an EMBL/GenBank/DDBJ whole genome shotgun (WGS) entry which is preliminary data.</text>
</comment>
<keyword evidence="1" id="KW-0808">Transferase</keyword>
<dbReference type="Pfam" id="PF00685">
    <property type="entry name" value="Sulfotransfer_1"/>
    <property type="match status" value="1"/>
</dbReference>
<accession>A0A0A6S274</accession>
<dbReference type="InterPro" id="IPR037359">
    <property type="entry name" value="NST/OST"/>
</dbReference>
<dbReference type="AlphaFoldDB" id="A0A0A6S274"/>
<dbReference type="SUPFAM" id="SSF52540">
    <property type="entry name" value="P-loop containing nucleoside triphosphate hydrolases"/>
    <property type="match status" value="1"/>
</dbReference>
<sequence length="306" mass="36317">MSTAKLPNFIIAGAPKAGTSAIFQYLSEHPEVCGSSIKETRFFIREYSGKRETDIMAYSRYFARCQNSNNQILMEASPGYLVNGRKIAERIKTLLGDCKLLFVLRDPVDRIYSYYHFRLANGVLPKGLKFEEYLEFCQRYNETGQLVFEGYDFQGTHLLGALRMGNYAHYLSQYFDVLGEQNIKILFFEDFKKDNRHFLQHLCQYLGIEPTFYDSYQFDTVNVTKYAKYQSLHRFALYINKTLENYLRHRPKLKKPIRQLYQRLNFRRQQGYSKMSPDTRRWLQNYYAESKTHLQELVGHDIPWEC</sequence>
<name>A0A0A6S274_9GAMM</name>
<gene>
    <name evidence="4" type="ORF">PN36_04380</name>
</gene>
<dbReference type="InterPro" id="IPR000863">
    <property type="entry name" value="Sulfotransferase_dom"/>
</dbReference>
<dbReference type="GO" id="GO:0008146">
    <property type="term" value="F:sulfotransferase activity"/>
    <property type="evidence" value="ECO:0007669"/>
    <property type="project" value="InterPro"/>
</dbReference>
<feature type="domain" description="Sulfotransferase" evidence="3">
    <location>
        <begin position="7"/>
        <end position="233"/>
    </location>
</feature>
<evidence type="ECO:0000256" key="2">
    <source>
        <dbReference type="ARBA" id="ARBA00023180"/>
    </source>
</evidence>
<evidence type="ECO:0000256" key="1">
    <source>
        <dbReference type="ARBA" id="ARBA00022679"/>
    </source>
</evidence>
<dbReference type="PANTHER" id="PTHR10605:SF56">
    <property type="entry name" value="BIFUNCTIONAL HEPARAN SULFATE N-DEACETYLASE_N-SULFOTRANSFERASE"/>
    <property type="match status" value="1"/>
</dbReference>
<dbReference type="EMBL" id="JSZA02000012">
    <property type="protein sequence ID" value="KHD10226.1"/>
    <property type="molecule type" value="Genomic_DNA"/>
</dbReference>
<dbReference type="Gene3D" id="3.40.50.300">
    <property type="entry name" value="P-loop containing nucleotide triphosphate hydrolases"/>
    <property type="match status" value="1"/>
</dbReference>
<protein>
    <recommendedName>
        <fullName evidence="3">Sulfotransferase domain-containing protein</fullName>
    </recommendedName>
</protein>